<protein>
    <submittedName>
        <fullName evidence="1">Uncharacterized protein</fullName>
    </submittedName>
</protein>
<organism evidence="1 2">
    <name type="scientific">Tanacetum coccineum</name>
    <dbReference type="NCBI Taxonomy" id="301880"/>
    <lineage>
        <taxon>Eukaryota</taxon>
        <taxon>Viridiplantae</taxon>
        <taxon>Streptophyta</taxon>
        <taxon>Embryophyta</taxon>
        <taxon>Tracheophyta</taxon>
        <taxon>Spermatophyta</taxon>
        <taxon>Magnoliopsida</taxon>
        <taxon>eudicotyledons</taxon>
        <taxon>Gunneridae</taxon>
        <taxon>Pentapetalae</taxon>
        <taxon>asterids</taxon>
        <taxon>campanulids</taxon>
        <taxon>Asterales</taxon>
        <taxon>Asteraceae</taxon>
        <taxon>Asteroideae</taxon>
        <taxon>Anthemideae</taxon>
        <taxon>Anthemidinae</taxon>
        <taxon>Tanacetum</taxon>
    </lineage>
</organism>
<reference evidence="1" key="1">
    <citation type="journal article" date="2022" name="Int. J. Mol. Sci.">
        <title>Draft Genome of Tanacetum Coccineum: Genomic Comparison of Closely Related Tanacetum-Family Plants.</title>
        <authorList>
            <person name="Yamashiro T."/>
            <person name="Shiraishi A."/>
            <person name="Nakayama K."/>
            <person name="Satake H."/>
        </authorList>
    </citation>
    <scope>NUCLEOTIDE SEQUENCE</scope>
</reference>
<dbReference type="EMBL" id="BQNB010014488">
    <property type="protein sequence ID" value="GJT28765.1"/>
    <property type="molecule type" value="Genomic_DNA"/>
</dbReference>
<dbReference type="Proteomes" id="UP001151760">
    <property type="component" value="Unassembled WGS sequence"/>
</dbReference>
<keyword evidence="2" id="KW-1185">Reference proteome</keyword>
<name>A0ABQ5CPX7_9ASTR</name>
<proteinExistence type="predicted"/>
<gene>
    <name evidence="1" type="ORF">Tco_0909040</name>
</gene>
<reference evidence="1" key="2">
    <citation type="submission" date="2022-01" db="EMBL/GenBank/DDBJ databases">
        <authorList>
            <person name="Yamashiro T."/>
            <person name="Shiraishi A."/>
            <person name="Satake H."/>
            <person name="Nakayama K."/>
        </authorList>
    </citation>
    <scope>NUCLEOTIDE SEQUENCE</scope>
</reference>
<evidence type="ECO:0000313" key="2">
    <source>
        <dbReference type="Proteomes" id="UP001151760"/>
    </source>
</evidence>
<comment type="caution">
    <text evidence="1">The sequence shown here is derived from an EMBL/GenBank/DDBJ whole genome shotgun (WGS) entry which is preliminary data.</text>
</comment>
<evidence type="ECO:0000313" key="1">
    <source>
        <dbReference type="EMBL" id="GJT28765.1"/>
    </source>
</evidence>
<accession>A0ABQ5CPX7</accession>
<sequence>MDDTQLNEADLVVDAENILIETEIQDVDDLNVDTDLEENLVATPVTTDPITTTIMPIEYIIDSGIQIMDDVIVDPGP</sequence>